<dbReference type="GeneID" id="57752954"/>
<accession>A0AAE6M8N7</accession>
<sequence length="322" mass="36893">MNKKKFLCTITLFFFYISLFATEKIKTESLRIVSFPAGDFQIKTLNFHCNEALAIKTEGENRFLRGFEIEIKYNTAAKYVNDIIYEIYTDLKPPLSEKETNYHATRLFSDSLREGVSTVFYIPLIEEKNKKNAPSVKQVPFFPSEQQVFLLKCTAKTPLKNIEKINVSIKIKPMYKNEGGLKLQFEYPDKIEKPLSVQINDEYLYNFKELTILPPGEYKLVVSSNDYRSEILTCTVEKAKIAEVCIALKSIIPLVTIHASEEVQVFIDKTEVTDFTTPHKITTGKHTVTFKAAGYTIMREIVAEEGKTYTISVLLDAVIIEE</sequence>
<gene>
    <name evidence="1" type="ORF">FUT82_07630</name>
</gene>
<evidence type="ECO:0000313" key="1">
    <source>
        <dbReference type="EMBL" id="QEJ97877.1"/>
    </source>
</evidence>
<organism evidence="1 2">
    <name type="scientific">Treponema phagedenis</name>
    <dbReference type="NCBI Taxonomy" id="162"/>
    <lineage>
        <taxon>Bacteria</taxon>
        <taxon>Pseudomonadati</taxon>
        <taxon>Spirochaetota</taxon>
        <taxon>Spirochaetia</taxon>
        <taxon>Spirochaetales</taxon>
        <taxon>Treponemataceae</taxon>
        <taxon>Treponema</taxon>
    </lineage>
</organism>
<dbReference type="AlphaFoldDB" id="A0AAE6M8N7"/>
<proteinExistence type="predicted"/>
<evidence type="ECO:0000313" key="2">
    <source>
        <dbReference type="Proteomes" id="UP000323594"/>
    </source>
</evidence>
<dbReference type="RefSeq" id="WP_024753460.1">
    <property type="nucleotide sequence ID" value="NZ_CP042813.1"/>
</dbReference>
<dbReference type="Proteomes" id="UP000323594">
    <property type="component" value="Chromosome"/>
</dbReference>
<name>A0AAE6M8N7_TREPH</name>
<reference evidence="1 2" key="1">
    <citation type="submission" date="2019-08" db="EMBL/GenBank/DDBJ databases">
        <authorList>
            <person name="Kuhnert P."/>
        </authorList>
    </citation>
    <scope>NUCLEOTIDE SEQUENCE [LARGE SCALE GENOMIC DNA]</scope>
    <source>
        <strain evidence="1 2">B36.5</strain>
    </source>
</reference>
<protein>
    <submittedName>
        <fullName evidence="1">DUF4397 domain-containing protein</fullName>
    </submittedName>
</protein>
<dbReference type="EMBL" id="CP042817">
    <property type="protein sequence ID" value="QEJ97877.1"/>
    <property type="molecule type" value="Genomic_DNA"/>
</dbReference>